<evidence type="ECO:0008006" key="4">
    <source>
        <dbReference type="Google" id="ProtNLM"/>
    </source>
</evidence>
<gene>
    <name evidence="2" type="ORF">IAC50_05370</name>
</gene>
<reference evidence="2" key="2">
    <citation type="journal article" date="2021" name="PeerJ">
        <title>Extensive microbial diversity within the chicken gut microbiome revealed by metagenomics and culture.</title>
        <authorList>
            <person name="Gilroy R."/>
            <person name="Ravi A."/>
            <person name="Getino M."/>
            <person name="Pursley I."/>
            <person name="Horton D.L."/>
            <person name="Alikhan N.F."/>
            <person name="Baker D."/>
            <person name="Gharbi K."/>
            <person name="Hall N."/>
            <person name="Watson M."/>
            <person name="Adriaenssens E.M."/>
            <person name="Foster-Nyarko E."/>
            <person name="Jarju S."/>
            <person name="Secka A."/>
            <person name="Antonio M."/>
            <person name="Oren A."/>
            <person name="Chaudhuri R.R."/>
            <person name="La Ragione R."/>
            <person name="Hildebrand F."/>
            <person name="Pallen M.J."/>
        </authorList>
    </citation>
    <scope>NUCLEOTIDE SEQUENCE</scope>
    <source>
        <strain evidence="2">ChiHcec3-6078</strain>
    </source>
</reference>
<evidence type="ECO:0000256" key="1">
    <source>
        <dbReference type="SAM" id="SignalP"/>
    </source>
</evidence>
<dbReference type="Proteomes" id="UP000824090">
    <property type="component" value="Unassembled WGS sequence"/>
</dbReference>
<dbReference type="AlphaFoldDB" id="A0A9D1I038"/>
<name>A0A9D1I038_9FIRM</name>
<sequence>MRINKKAFVAFTAALLCLALGSCGGSSAISGDPTAFSNADESFSIELPASGEDDWTVNEETTGDVLDISNKDDTVNIQIQCLSKSQAQYIAEDLAEYEQYSMINTLSDILGDITLEDAQVELPDFIISGEAETFTLDDGSDSAVGTVIFMESESCYYTYLIMATKDMYDENESVLMGSVLSLQELTSVPESSDSES</sequence>
<proteinExistence type="predicted"/>
<organism evidence="2 3">
    <name type="scientific">Candidatus Allocopromorpha excrementigallinarum</name>
    <dbReference type="NCBI Taxonomy" id="2840742"/>
    <lineage>
        <taxon>Bacteria</taxon>
        <taxon>Bacillati</taxon>
        <taxon>Bacillota</taxon>
        <taxon>Clostridia</taxon>
        <taxon>Eubacteriales</taxon>
        <taxon>Eubacteriaceae</taxon>
        <taxon>Eubacteriaceae incertae sedis</taxon>
        <taxon>Candidatus Allocopromorpha</taxon>
    </lineage>
</organism>
<comment type="caution">
    <text evidence="2">The sequence shown here is derived from an EMBL/GenBank/DDBJ whole genome shotgun (WGS) entry which is preliminary data.</text>
</comment>
<feature type="chain" id="PRO_5038832444" description="PsbP C-terminal domain-containing protein" evidence="1">
    <location>
        <begin position="29"/>
        <end position="196"/>
    </location>
</feature>
<reference evidence="2" key="1">
    <citation type="submission" date="2020-10" db="EMBL/GenBank/DDBJ databases">
        <authorList>
            <person name="Gilroy R."/>
        </authorList>
    </citation>
    <scope>NUCLEOTIDE SEQUENCE</scope>
    <source>
        <strain evidence="2">ChiHcec3-6078</strain>
    </source>
</reference>
<evidence type="ECO:0000313" key="3">
    <source>
        <dbReference type="Proteomes" id="UP000824090"/>
    </source>
</evidence>
<protein>
    <recommendedName>
        <fullName evidence="4">PsbP C-terminal domain-containing protein</fullName>
    </recommendedName>
</protein>
<feature type="signal peptide" evidence="1">
    <location>
        <begin position="1"/>
        <end position="28"/>
    </location>
</feature>
<keyword evidence="1" id="KW-0732">Signal</keyword>
<dbReference type="PROSITE" id="PS51257">
    <property type="entry name" value="PROKAR_LIPOPROTEIN"/>
    <property type="match status" value="1"/>
</dbReference>
<accession>A0A9D1I038</accession>
<dbReference type="EMBL" id="DVMP01000096">
    <property type="protein sequence ID" value="HIU25906.1"/>
    <property type="molecule type" value="Genomic_DNA"/>
</dbReference>
<evidence type="ECO:0000313" key="2">
    <source>
        <dbReference type="EMBL" id="HIU25906.1"/>
    </source>
</evidence>